<keyword evidence="2" id="KW-1185">Reference proteome</keyword>
<dbReference type="RefSeq" id="WP_212229365.1">
    <property type="nucleotide sequence ID" value="NZ_JAGUCN010000016.1"/>
</dbReference>
<dbReference type="PROSITE" id="PS51257">
    <property type="entry name" value="PROKAR_LIPOPROTEIN"/>
    <property type="match status" value="1"/>
</dbReference>
<comment type="caution">
    <text evidence="1">The sequence shown here is derived from an EMBL/GenBank/DDBJ whole genome shotgun (WGS) entry which is preliminary data.</text>
</comment>
<dbReference type="PANTHER" id="PTHR41339">
    <property type="entry name" value="LIPL48"/>
    <property type="match status" value="1"/>
</dbReference>
<protein>
    <recommendedName>
        <fullName evidence="3">Multidrug transporter</fullName>
    </recommendedName>
</protein>
<evidence type="ECO:0008006" key="3">
    <source>
        <dbReference type="Google" id="ProtNLM"/>
    </source>
</evidence>
<dbReference type="PANTHER" id="PTHR41339:SF1">
    <property type="entry name" value="SECRETED PROTEIN"/>
    <property type="match status" value="1"/>
</dbReference>
<organism evidence="1 2">
    <name type="scientific">Carboxylicivirga mesophila</name>
    <dbReference type="NCBI Taxonomy" id="1166478"/>
    <lineage>
        <taxon>Bacteria</taxon>
        <taxon>Pseudomonadati</taxon>
        <taxon>Bacteroidota</taxon>
        <taxon>Bacteroidia</taxon>
        <taxon>Marinilabiliales</taxon>
        <taxon>Marinilabiliaceae</taxon>
        <taxon>Carboxylicivirga</taxon>
    </lineage>
</organism>
<dbReference type="InterPro" id="IPR011050">
    <property type="entry name" value="Pectin_lyase_fold/virulence"/>
</dbReference>
<evidence type="ECO:0000313" key="1">
    <source>
        <dbReference type="EMBL" id="MBS2212618.1"/>
    </source>
</evidence>
<reference evidence="1 2" key="1">
    <citation type="journal article" date="2014" name="Int. J. Syst. Evol. Microbiol.">
        <title>Carboxylicivirga gen. nov. in the family Marinilabiliaceae with two novel species, Carboxylicivirga mesophila sp. nov. and Carboxylicivirga taeanensis sp. nov., and reclassification of Cytophaga fermentans as Saccharicrinis fermentans gen. nov., comb. nov.</title>
        <authorList>
            <person name="Yang S.H."/>
            <person name="Seo H.S."/>
            <person name="Woo J.H."/>
            <person name="Oh H.M."/>
            <person name="Jang H."/>
            <person name="Lee J.H."/>
            <person name="Kim S.J."/>
            <person name="Kwon K.K."/>
        </authorList>
    </citation>
    <scope>NUCLEOTIDE SEQUENCE [LARGE SCALE GENOMIC DNA]</scope>
    <source>
        <strain evidence="1 2">JCM 18290</strain>
    </source>
</reference>
<sequence length="397" mass="42508">MKKLIFMLAAVALTFTACNKDEKIYEEDNVLDGNLLAGNLNGSLELDAEVEYLLNGTLNIRKGAKLTIPAGTTIKAKPGFYSYIMVEQGGKIFINGTADEPVTLTSAADEPKAGDWGGLHINGYAPISGATEGTTNGAEVDASKKYGGTNAQDNSGSITYMKLMYTGARSSADIEHNGLTLNGVGNGTTIENIYIPYGADDAIEWFGGTVNVTNLLVVNQDDDMFDVTEGWSGTLENAFGIWTQGFSSTEADPRGIEADGNMDGNGPDHVGQSDFVMRNISIVNNSDTPKFSETPEGAKGLRELIKIRRGATATLENILLKNGDCDVLIDFQDSKHDGTPQSTISYSVESVTYDETTYPGGVRHPKEGEATVNEVAGNTGCPNPQTLFMWTGFTEWN</sequence>
<evidence type="ECO:0000313" key="2">
    <source>
        <dbReference type="Proteomes" id="UP000721861"/>
    </source>
</evidence>
<dbReference type="Proteomes" id="UP000721861">
    <property type="component" value="Unassembled WGS sequence"/>
</dbReference>
<dbReference type="SUPFAM" id="SSF51126">
    <property type="entry name" value="Pectin lyase-like"/>
    <property type="match status" value="1"/>
</dbReference>
<dbReference type="EMBL" id="JAGUCN010000016">
    <property type="protein sequence ID" value="MBS2212618.1"/>
    <property type="molecule type" value="Genomic_DNA"/>
</dbReference>
<accession>A0ABS5KDP5</accession>
<proteinExistence type="predicted"/>
<gene>
    <name evidence="1" type="ORF">KEM09_14465</name>
</gene>
<name>A0ABS5KDP5_9BACT</name>